<dbReference type="PANTHER" id="PTHR30273:SF2">
    <property type="entry name" value="PROTEIN FECR"/>
    <property type="match status" value="1"/>
</dbReference>
<reference evidence="4 5" key="1">
    <citation type="submission" date="2021-07" db="EMBL/GenBank/DDBJ databases">
        <title>Sphingomonas sp.</title>
        <authorList>
            <person name="Feng G."/>
            <person name="Li J."/>
            <person name="Pan M."/>
        </authorList>
    </citation>
    <scope>NUCLEOTIDE SEQUENCE [LARGE SCALE GENOMIC DNA]</scope>
    <source>
        <strain evidence="4 5">RRHST34</strain>
    </source>
</reference>
<dbReference type="Pfam" id="PF04773">
    <property type="entry name" value="FecR"/>
    <property type="match status" value="1"/>
</dbReference>
<dbReference type="RefSeq" id="WP_219750083.1">
    <property type="nucleotide sequence ID" value="NZ_JAHXZN010000008.1"/>
</dbReference>
<dbReference type="InterPro" id="IPR006860">
    <property type="entry name" value="FecR"/>
</dbReference>
<dbReference type="PANTHER" id="PTHR30273">
    <property type="entry name" value="PERIPLASMIC SIGNAL SENSOR AND SIGMA FACTOR ACTIVATOR FECR-RELATED"/>
    <property type="match status" value="1"/>
</dbReference>
<dbReference type="EMBL" id="JAHXZN010000008">
    <property type="protein sequence ID" value="MBW6532552.1"/>
    <property type="molecule type" value="Genomic_DNA"/>
</dbReference>
<dbReference type="InterPro" id="IPR012373">
    <property type="entry name" value="Ferrdict_sens_TM"/>
</dbReference>
<keyword evidence="2" id="KW-0472">Membrane</keyword>
<dbReference type="Proteomes" id="UP000759103">
    <property type="component" value="Unassembled WGS sequence"/>
</dbReference>
<protein>
    <submittedName>
        <fullName evidence="4">FecR domain-containing protein</fullName>
    </submittedName>
</protein>
<keyword evidence="2" id="KW-1133">Transmembrane helix</keyword>
<evidence type="ECO:0000313" key="5">
    <source>
        <dbReference type="Proteomes" id="UP000759103"/>
    </source>
</evidence>
<evidence type="ECO:0000313" key="4">
    <source>
        <dbReference type="EMBL" id="MBW6532552.1"/>
    </source>
</evidence>
<keyword evidence="5" id="KW-1185">Reference proteome</keyword>
<sequence>MTGPVTGSGNRQSAGAIADEAAAWVARLDAEGWSAADEVLLEQWMAADPRRRGALLHAQACWVALDPPAPRARATVRRRGLFMAAGGAIAASVAGGFLWLAGGTTYRTEIGEIRRVPLADGSTATINSDTQIEVTLASRRREVRIASGEAWFRVAKDPARPFVVEAGQVVVQAVGTAFSVRRRDGGADIIVTEGVVQVWAAQADGYRTSLVAGQSAFFGDNAAVRISDGPPSAVDRALAWRSGAIDLSGQTVAHAVEDFNRYNRRKLVLADPRLAGEQIDGIFRTDDPEGFAKALHDSFGVPLDTSDAAAIRIGHANIVSDAEGTSSPMSLHQHGKETRP</sequence>
<feature type="region of interest" description="Disordered" evidence="1">
    <location>
        <begin position="321"/>
        <end position="340"/>
    </location>
</feature>
<name>A0ABS7BSH6_9SPHN</name>
<comment type="caution">
    <text evidence="4">The sequence shown here is derived from an EMBL/GenBank/DDBJ whole genome shotgun (WGS) entry which is preliminary data.</text>
</comment>
<gene>
    <name evidence="4" type="ORF">KZ820_17560</name>
</gene>
<dbReference type="PIRSF" id="PIRSF018266">
    <property type="entry name" value="FecR"/>
    <property type="match status" value="1"/>
</dbReference>
<feature type="domain" description="FecR protein" evidence="3">
    <location>
        <begin position="105"/>
        <end position="197"/>
    </location>
</feature>
<evidence type="ECO:0000256" key="1">
    <source>
        <dbReference type="SAM" id="MobiDB-lite"/>
    </source>
</evidence>
<accession>A0ABS7BSH6</accession>
<dbReference type="Gene3D" id="2.60.120.1440">
    <property type="match status" value="1"/>
</dbReference>
<organism evidence="4 5">
    <name type="scientific">Sphingomonas citri</name>
    <dbReference type="NCBI Taxonomy" id="2862499"/>
    <lineage>
        <taxon>Bacteria</taxon>
        <taxon>Pseudomonadati</taxon>
        <taxon>Pseudomonadota</taxon>
        <taxon>Alphaproteobacteria</taxon>
        <taxon>Sphingomonadales</taxon>
        <taxon>Sphingomonadaceae</taxon>
        <taxon>Sphingomonas</taxon>
    </lineage>
</organism>
<feature type="transmembrane region" description="Helical" evidence="2">
    <location>
        <begin position="81"/>
        <end position="101"/>
    </location>
</feature>
<evidence type="ECO:0000256" key="2">
    <source>
        <dbReference type="SAM" id="Phobius"/>
    </source>
</evidence>
<evidence type="ECO:0000259" key="3">
    <source>
        <dbReference type="Pfam" id="PF04773"/>
    </source>
</evidence>
<keyword evidence="2" id="KW-0812">Transmembrane</keyword>
<proteinExistence type="predicted"/>